<dbReference type="OrthoDB" id="2449669at2759"/>
<gene>
    <name evidence="1" type="ORF">BG011_008860</name>
</gene>
<accession>A0A9P6PQC7</accession>
<comment type="caution">
    <text evidence="1">The sequence shown here is derived from an EMBL/GenBank/DDBJ whole genome shotgun (WGS) entry which is preliminary data.</text>
</comment>
<evidence type="ECO:0000313" key="1">
    <source>
        <dbReference type="EMBL" id="KAG0249876.1"/>
    </source>
</evidence>
<name>A0A9P6PQC7_9FUNG</name>
<protein>
    <submittedName>
        <fullName evidence="1">Uncharacterized protein</fullName>
    </submittedName>
</protein>
<sequence length="158" mass="16617">MPGAATPTTVAGTPLEGAGLGLTGISANLNNTEHGRISPAIKESASTVLSAKAAEMFAHNEKGVLWFAGPPLDVVPLPRPHHSVEYLAKRQKMQNGKPNRTSLTNDDGTMTMTNNVNDAHELEAPAEEALPAVLHGLQAMASFMLATNNSTEGPVEQR</sequence>
<keyword evidence="2" id="KW-1185">Reference proteome</keyword>
<dbReference type="AlphaFoldDB" id="A0A9P6PQC7"/>
<organism evidence="1 2">
    <name type="scientific">Mortierella polycephala</name>
    <dbReference type="NCBI Taxonomy" id="41804"/>
    <lineage>
        <taxon>Eukaryota</taxon>
        <taxon>Fungi</taxon>
        <taxon>Fungi incertae sedis</taxon>
        <taxon>Mucoromycota</taxon>
        <taxon>Mortierellomycotina</taxon>
        <taxon>Mortierellomycetes</taxon>
        <taxon>Mortierellales</taxon>
        <taxon>Mortierellaceae</taxon>
        <taxon>Mortierella</taxon>
    </lineage>
</organism>
<dbReference type="EMBL" id="JAAAJA010000754">
    <property type="protein sequence ID" value="KAG0249876.1"/>
    <property type="molecule type" value="Genomic_DNA"/>
</dbReference>
<reference evidence="1" key="1">
    <citation type="journal article" date="2020" name="Fungal Divers.">
        <title>Resolving the Mortierellaceae phylogeny through synthesis of multi-gene phylogenetics and phylogenomics.</title>
        <authorList>
            <person name="Vandepol N."/>
            <person name="Liber J."/>
            <person name="Desiro A."/>
            <person name="Na H."/>
            <person name="Kennedy M."/>
            <person name="Barry K."/>
            <person name="Grigoriev I.V."/>
            <person name="Miller A.N."/>
            <person name="O'Donnell K."/>
            <person name="Stajich J.E."/>
            <person name="Bonito G."/>
        </authorList>
    </citation>
    <scope>NUCLEOTIDE SEQUENCE</scope>
    <source>
        <strain evidence="1">KOD948</strain>
    </source>
</reference>
<dbReference type="Proteomes" id="UP000726737">
    <property type="component" value="Unassembled WGS sequence"/>
</dbReference>
<proteinExistence type="predicted"/>
<evidence type="ECO:0000313" key="2">
    <source>
        <dbReference type="Proteomes" id="UP000726737"/>
    </source>
</evidence>